<feature type="signal peptide" evidence="1">
    <location>
        <begin position="1"/>
        <end position="20"/>
    </location>
</feature>
<evidence type="ECO:0000256" key="1">
    <source>
        <dbReference type="SAM" id="SignalP"/>
    </source>
</evidence>
<sequence>MKSYNLILVTVAFAIAAAGAIGGQQNSDALTIIYGKDISTNQCLQGDPSTMQPGCSTAAASFPCTIIIYATGLQGRAYNSKIGTTCVQPFWYN</sequence>
<comment type="caution">
    <text evidence="2">The sequence shown here is derived from an EMBL/GenBank/DDBJ whole genome shotgun (WGS) entry which is preliminary data.</text>
</comment>
<keyword evidence="1" id="KW-0732">Signal</keyword>
<dbReference type="EMBL" id="JAHESC010000050">
    <property type="protein sequence ID" value="MBT1689860.1"/>
    <property type="molecule type" value="Genomic_DNA"/>
</dbReference>
<evidence type="ECO:0000313" key="3">
    <source>
        <dbReference type="Proteomes" id="UP001319180"/>
    </source>
</evidence>
<proteinExistence type="predicted"/>
<keyword evidence="3" id="KW-1185">Reference proteome</keyword>
<dbReference type="RefSeq" id="WP_254093083.1">
    <property type="nucleotide sequence ID" value="NZ_JAHESC010000050.1"/>
</dbReference>
<dbReference type="Proteomes" id="UP001319180">
    <property type="component" value="Unassembled WGS sequence"/>
</dbReference>
<evidence type="ECO:0008006" key="4">
    <source>
        <dbReference type="Google" id="ProtNLM"/>
    </source>
</evidence>
<name>A0AAP2DFQ7_9BACT</name>
<dbReference type="AlphaFoldDB" id="A0AAP2DFQ7"/>
<reference evidence="2 3" key="1">
    <citation type="submission" date="2021-05" db="EMBL/GenBank/DDBJ databases">
        <title>A Polyphasic approach of four new species of the genus Ohtaekwangia: Ohtaekwangia histidinii sp. nov., Ohtaekwangia cretensis sp. nov., Ohtaekwangia indiensis sp. nov., Ohtaekwangia reichenbachii sp. nov. from diverse environment.</title>
        <authorList>
            <person name="Octaviana S."/>
        </authorList>
    </citation>
    <scope>NUCLEOTIDE SEQUENCE [LARGE SCALE GENOMIC DNA]</scope>
    <source>
        <strain evidence="2 3">PWU37</strain>
    </source>
</reference>
<accession>A0AAP2DFQ7</accession>
<protein>
    <recommendedName>
        <fullName evidence="4">Secreted protein</fullName>
    </recommendedName>
</protein>
<evidence type="ECO:0000313" key="2">
    <source>
        <dbReference type="EMBL" id="MBT1689860.1"/>
    </source>
</evidence>
<feature type="chain" id="PRO_5043048746" description="Secreted protein" evidence="1">
    <location>
        <begin position="21"/>
        <end position="93"/>
    </location>
</feature>
<organism evidence="2 3">
    <name type="scientific">Dawidia soli</name>
    <dbReference type="NCBI Taxonomy" id="2782352"/>
    <lineage>
        <taxon>Bacteria</taxon>
        <taxon>Pseudomonadati</taxon>
        <taxon>Bacteroidota</taxon>
        <taxon>Cytophagia</taxon>
        <taxon>Cytophagales</taxon>
        <taxon>Chryseotaleaceae</taxon>
        <taxon>Dawidia</taxon>
    </lineage>
</organism>
<gene>
    <name evidence="2" type="ORF">KK078_25080</name>
</gene>